<dbReference type="PANTHER" id="PTHR30118">
    <property type="entry name" value="HTH-TYPE TRANSCRIPTIONAL REGULATOR LEUO-RELATED"/>
    <property type="match status" value="1"/>
</dbReference>
<keyword evidence="4" id="KW-0804">Transcription</keyword>
<dbReference type="Pfam" id="PF00126">
    <property type="entry name" value="HTH_1"/>
    <property type="match status" value="1"/>
</dbReference>
<dbReference type="Pfam" id="PF03466">
    <property type="entry name" value="LysR_substrate"/>
    <property type="match status" value="1"/>
</dbReference>
<dbReference type="PROSITE" id="PS50931">
    <property type="entry name" value="HTH_LYSR"/>
    <property type="match status" value="1"/>
</dbReference>
<reference evidence="6 7" key="1">
    <citation type="submission" date="2018-01" db="EMBL/GenBank/DDBJ databases">
        <title>Genomic Sequence of Chromobacterium MWU13-2610 from wild cranberry bogs within the Cape Cod National Seashore.</title>
        <authorList>
            <person name="O'Hara-Hanley K."/>
            <person name="Soby S."/>
            <person name="Harrison A."/>
        </authorList>
    </citation>
    <scope>NUCLEOTIDE SEQUENCE [LARGE SCALE GENOMIC DNA]</scope>
    <source>
        <strain evidence="6 7">MWU13-2610</strain>
    </source>
</reference>
<proteinExistence type="inferred from homology"/>
<gene>
    <name evidence="6" type="ORF">C2134_01835</name>
</gene>
<dbReference type="Gene3D" id="1.10.10.10">
    <property type="entry name" value="Winged helix-like DNA-binding domain superfamily/Winged helix DNA-binding domain"/>
    <property type="match status" value="1"/>
</dbReference>
<evidence type="ECO:0000256" key="4">
    <source>
        <dbReference type="ARBA" id="ARBA00023163"/>
    </source>
</evidence>
<evidence type="ECO:0000313" key="7">
    <source>
        <dbReference type="Proteomes" id="UP000236416"/>
    </source>
</evidence>
<evidence type="ECO:0000256" key="1">
    <source>
        <dbReference type="ARBA" id="ARBA00009437"/>
    </source>
</evidence>
<dbReference type="AlphaFoldDB" id="A0A2K4MTQ4"/>
<dbReference type="PRINTS" id="PR00039">
    <property type="entry name" value="HTHLYSR"/>
</dbReference>
<dbReference type="GO" id="GO:0003700">
    <property type="term" value="F:DNA-binding transcription factor activity"/>
    <property type="evidence" value="ECO:0007669"/>
    <property type="project" value="InterPro"/>
</dbReference>
<dbReference type="Proteomes" id="UP000236416">
    <property type="component" value="Unassembled WGS sequence"/>
</dbReference>
<dbReference type="EMBL" id="PPTF01000008">
    <property type="protein sequence ID" value="POB00363.1"/>
    <property type="molecule type" value="Genomic_DNA"/>
</dbReference>
<evidence type="ECO:0000256" key="2">
    <source>
        <dbReference type="ARBA" id="ARBA00023015"/>
    </source>
</evidence>
<dbReference type="InterPro" id="IPR005119">
    <property type="entry name" value="LysR_subst-bd"/>
</dbReference>
<evidence type="ECO:0000256" key="3">
    <source>
        <dbReference type="ARBA" id="ARBA00023125"/>
    </source>
</evidence>
<evidence type="ECO:0000313" key="6">
    <source>
        <dbReference type="EMBL" id="POB00363.1"/>
    </source>
</evidence>
<dbReference type="InterPro" id="IPR000847">
    <property type="entry name" value="LysR_HTH_N"/>
</dbReference>
<dbReference type="InterPro" id="IPR036388">
    <property type="entry name" value="WH-like_DNA-bd_sf"/>
</dbReference>
<comment type="similarity">
    <text evidence="1">Belongs to the LysR transcriptional regulatory family.</text>
</comment>
<keyword evidence="3" id="KW-0238">DNA-binding</keyword>
<keyword evidence="7" id="KW-1185">Reference proteome</keyword>
<dbReference type="RefSeq" id="WP_103317081.1">
    <property type="nucleotide sequence ID" value="NZ_PPTF01000008.1"/>
</dbReference>
<dbReference type="SUPFAM" id="SSF53850">
    <property type="entry name" value="Periplasmic binding protein-like II"/>
    <property type="match status" value="1"/>
</dbReference>
<accession>A0A2K4MTQ4</accession>
<organism evidence="6 7">
    <name type="scientific">Chromobacterium sinusclupearum</name>
    <dbReference type="NCBI Taxonomy" id="2077146"/>
    <lineage>
        <taxon>Bacteria</taxon>
        <taxon>Pseudomonadati</taxon>
        <taxon>Pseudomonadota</taxon>
        <taxon>Betaproteobacteria</taxon>
        <taxon>Neisseriales</taxon>
        <taxon>Chromobacteriaceae</taxon>
        <taxon>Chromobacterium</taxon>
    </lineage>
</organism>
<evidence type="ECO:0000259" key="5">
    <source>
        <dbReference type="PROSITE" id="PS50931"/>
    </source>
</evidence>
<dbReference type="InterPro" id="IPR036390">
    <property type="entry name" value="WH_DNA-bd_sf"/>
</dbReference>
<sequence length="323" mass="35928">MTISERDFRGVDLNLLVAFLVLMRERSVSRAAEQLYLGQPAMSGALARLRSLFDDELLVRTAAGMEPTPRALRLEAELLPALQGVQAALFQAERFDPARAERTFTLAMPDWVEVWLMPRVFAELRRQAPGMRIAVKATDPFQAAAMLERHEMELGIATLRAEPGWMRSQPLAKMGFSCVHHAARLRFEGGLSLSDYIAHPHLLVTYRGVFQSGIDQLLAEQGLQRRVQYTTQQFSALPSLLREVEALASVPSALAHHWADCQNLHAHPLPLPSPEFELSMFWHAVKDRDPALQWLRGLVAEAARQPARAGGKKAPGHIDAGPA</sequence>
<feature type="domain" description="HTH lysR-type" evidence="5">
    <location>
        <begin position="11"/>
        <end position="68"/>
    </location>
</feature>
<dbReference type="Gene3D" id="3.40.190.10">
    <property type="entry name" value="Periplasmic binding protein-like II"/>
    <property type="match status" value="2"/>
</dbReference>
<protein>
    <submittedName>
        <fullName evidence="6">LysR family transcriptional regulator</fullName>
    </submittedName>
</protein>
<keyword evidence="2" id="KW-0805">Transcription regulation</keyword>
<comment type="caution">
    <text evidence="6">The sequence shown here is derived from an EMBL/GenBank/DDBJ whole genome shotgun (WGS) entry which is preliminary data.</text>
</comment>
<dbReference type="SUPFAM" id="SSF46785">
    <property type="entry name" value="Winged helix' DNA-binding domain"/>
    <property type="match status" value="1"/>
</dbReference>
<name>A0A2K4MTQ4_9NEIS</name>
<dbReference type="GO" id="GO:0003677">
    <property type="term" value="F:DNA binding"/>
    <property type="evidence" value="ECO:0007669"/>
    <property type="project" value="UniProtKB-KW"/>
</dbReference>
<dbReference type="PANTHER" id="PTHR30118:SF15">
    <property type="entry name" value="TRANSCRIPTIONAL REGULATORY PROTEIN"/>
    <property type="match status" value="1"/>
</dbReference>
<dbReference type="InterPro" id="IPR050389">
    <property type="entry name" value="LysR-type_TF"/>
</dbReference>
<dbReference type="CDD" id="cd08464">
    <property type="entry name" value="PBP2_DntR_like_2"/>
    <property type="match status" value="1"/>
</dbReference>